<dbReference type="InterPro" id="IPR021027">
    <property type="entry name" value="Transposase_put_HTH"/>
</dbReference>
<accession>A0A0U5JRF5</accession>
<sequence>MTTVLKGIKLRLYPNKQQQAQLCQMFGNDRFVWNQMLDMAKQS</sequence>
<name>A0A0U5JRF5_LIMRT</name>
<proteinExistence type="predicted"/>
<dbReference type="EMBL" id="LN887507">
    <property type="protein sequence ID" value="CUR39952.1"/>
    <property type="molecule type" value="Genomic_DNA"/>
</dbReference>
<reference evidence="3" key="1">
    <citation type="submission" date="2015-10" db="EMBL/GenBank/DDBJ databases">
        <authorList>
            <person name="Crossman L.C."/>
        </authorList>
    </citation>
    <scope>NUCLEOTIDE SEQUENCE [LARGE SCALE GENOMIC DNA]</scope>
    <source>
        <strain evidence="3">20-2</strain>
    </source>
</reference>
<feature type="domain" description="Transposase putative helix-turn-helix" evidence="1">
    <location>
        <begin position="1"/>
        <end position="42"/>
    </location>
</feature>
<evidence type="ECO:0000313" key="3">
    <source>
        <dbReference type="Proteomes" id="UP000235484"/>
    </source>
</evidence>
<protein>
    <submittedName>
        <fullName evidence="2">Transposase</fullName>
    </submittedName>
</protein>
<evidence type="ECO:0000259" key="1">
    <source>
        <dbReference type="Pfam" id="PF12323"/>
    </source>
</evidence>
<dbReference type="Proteomes" id="UP000235484">
    <property type="component" value="Unassembled WGS sequence"/>
</dbReference>
<gene>
    <name evidence="2" type="ORF">LRLP16767_LR202_00002</name>
</gene>
<dbReference type="AlphaFoldDB" id="A0A0U5JRF5"/>
<organism evidence="2 3">
    <name type="scientific">Limosilactobacillus reuteri</name>
    <name type="common">Lactobacillus reuteri</name>
    <dbReference type="NCBI Taxonomy" id="1598"/>
    <lineage>
        <taxon>Bacteria</taxon>
        <taxon>Bacillati</taxon>
        <taxon>Bacillota</taxon>
        <taxon>Bacilli</taxon>
        <taxon>Lactobacillales</taxon>
        <taxon>Lactobacillaceae</taxon>
        <taxon>Limosilactobacillus</taxon>
    </lineage>
</organism>
<evidence type="ECO:0000313" key="2">
    <source>
        <dbReference type="EMBL" id="CUR39952.1"/>
    </source>
</evidence>
<dbReference type="Pfam" id="PF12323">
    <property type="entry name" value="HTH_OrfB_IS605"/>
    <property type="match status" value="1"/>
</dbReference>